<dbReference type="KEGG" id="smao:CAG99_18590"/>
<evidence type="ECO:0000256" key="1">
    <source>
        <dbReference type="ARBA" id="ARBA00022737"/>
    </source>
</evidence>
<feature type="repeat" description="ANK" evidence="3">
    <location>
        <begin position="387"/>
        <end position="408"/>
    </location>
</feature>
<feature type="repeat" description="ANK" evidence="3">
    <location>
        <begin position="422"/>
        <end position="454"/>
    </location>
</feature>
<feature type="repeat" description="ANK" evidence="3">
    <location>
        <begin position="353"/>
        <end position="385"/>
    </location>
</feature>
<organism evidence="5 6">
    <name type="scientific">Streptomyces marincola</name>
    <dbReference type="NCBI Taxonomy" id="2878388"/>
    <lineage>
        <taxon>Bacteria</taxon>
        <taxon>Bacillati</taxon>
        <taxon>Actinomycetota</taxon>
        <taxon>Actinomycetes</taxon>
        <taxon>Kitasatosporales</taxon>
        <taxon>Streptomycetaceae</taxon>
        <taxon>Streptomyces</taxon>
    </lineage>
</organism>
<dbReference type="SUPFAM" id="SSF48403">
    <property type="entry name" value="Ankyrin repeat"/>
    <property type="match status" value="1"/>
</dbReference>
<dbReference type="Gene3D" id="3.10.450.50">
    <property type="match status" value="1"/>
</dbReference>
<evidence type="ECO:0000256" key="3">
    <source>
        <dbReference type="PROSITE-ProRule" id="PRU00023"/>
    </source>
</evidence>
<dbReference type="InterPro" id="IPR037401">
    <property type="entry name" value="SnoaL-like"/>
</dbReference>
<dbReference type="InterPro" id="IPR050776">
    <property type="entry name" value="Ank_Repeat/CDKN_Inhibitor"/>
</dbReference>
<evidence type="ECO:0000256" key="2">
    <source>
        <dbReference type="ARBA" id="ARBA00023043"/>
    </source>
</evidence>
<dbReference type="InterPro" id="IPR036770">
    <property type="entry name" value="Ankyrin_rpt-contain_sf"/>
</dbReference>
<dbReference type="Gene3D" id="1.25.40.20">
    <property type="entry name" value="Ankyrin repeat-containing domain"/>
    <property type="match status" value="2"/>
</dbReference>
<dbReference type="InterPro" id="IPR002110">
    <property type="entry name" value="Ankyrin_rpt"/>
</dbReference>
<dbReference type="EMBL" id="CP021121">
    <property type="protein sequence ID" value="ARQ70584.1"/>
    <property type="molecule type" value="Genomic_DNA"/>
</dbReference>
<reference evidence="5 6" key="1">
    <citation type="submission" date="2017-05" db="EMBL/GenBank/DDBJ databases">
        <title>Complete genome sequence of Streptomyces sp. SCSIO 03032 revealed the diverse biosynthetic pathways for its bioactive secondary metabolites.</title>
        <authorList>
            <person name="Ma L."/>
            <person name="Zhu Y."/>
            <person name="Zhang W."/>
            <person name="Zhang G."/>
            <person name="Tian X."/>
            <person name="Zhang S."/>
            <person name="Zhang C."/>
        </authorList>
    </citation>
    <scope>NUCLEOTIDE SEQUENCE [LARGE SCALE GENOMIC DNA]</scope>
    <source>
        <strain evidence="5 6">SCSIO 03032</strain>
    </source>
</reference>
<evidence type="ECO:0000313" key="6">
    <source>
        <dbReference type="Proteomes" id="UP000194218"/>
    </source>
</evidence>
<keyword evidence="1" id="KW-0677">Repeat</keyword>
<dbReference type="SMART" id="SM00248">
    <property type="entry name" value="ANK"/>
    <property type="match status" value="8"/>
</dbReference>
<dbReference type="Pfam" id="PF12680">
    <property type="entry name" value="SnoaL_2"/>
    <property type="match status" value="1"/>
</dbReference>
<dbReference type="RefSeq" id="WP_086160434.1">
    <property type="nucleotide sequence ID" value="NZ_CP021121.1"/>
</dbReference>
<keyword evidence="6" id="KW-1185">Reference proteome</keyword>
<dbReference type="PRINTS" id="PR01415">
    <property type="entry name" value="ANKYRIN"/>
</dbReference>
<protein>
    <recommendedName>
        <fullName evidence="4">SnoaL-like domain-containing protein</fullName>
    </recommendedName>
</protein>
<evidence type="ECO:0000259" key="4">
    <source>
        <dbReference type="Pfam" id="PF12680"/>
    </source>
</evidence>
<name>A0A1W7D0M7_9ACTN</name>
<feature type="repeat" description="ANK" evidence="3">
    <location>
        <begin position="173"/>
        <end position="205"/>
    </location>
</feature>
<feature type="repeat" description="ANK" evidence="3">
    <location>
        <begin position="207"/>
        <end position="239"/>
    </location>
</feature>
<dbReference type="InterPro" id="IPR032710">
    <property type="entry name" value="NTF2-like_dom_sf"/>
</dbReference>
<dbReference type="PANTHER" id="PTHR24201">
    <property type="entry name" value="ANK_REP_REGION DOMAIN-CONTAINING PROTEIN"/>
    <property type="match status" value="1"/>
</dbReference>
<dbReference type="Pfam" id="PF12796">
    <property type="entry name" value="Ank_2"/>
    <property type="match status" value="3"/>
</dbReference>
<gene>
    <name evidence="5" type="ORF">CAG99_18590</name>
</gene>
<dbReference type="Proteomes" id="UP000194218">
    <property type="component" value="Chromosome"/>
</dbReference>
<dbReference type="AlphaFoldDB" id="A0A1W7D0M7"/>
<feature type="domain" description="SnoaL-like" evidence="4">
    <location>
        <begin position="13"/>
        <end position="122"/>
    </location>
</feature>
<dbReference type="OrthoDB" id="928522at2"/>
<dbReference type="PROSITE" id="PS50297">
    <property type="entry name" value="ANK_REP_REGION"/>
    <property type="match status" value="5"/>
</dbReference>
<keyword evidence="2 3" id="KW-0040">ANK repeat</keyword>
<evidence type="ECO:0000313" key="5">
    <source>
        <dbReference type="EMBL" id="ARQ70584.1"/>
    </source>
</evidence>
<sequence>MVDAARTREIVGKLFADVASGNVEGVLAALAPNIVFDLPRTAHNLAVPNTGRWLGKEGVIEAFRLRSERSEVTEFEQRDMVVEGNRAFVINYQKIHHRVTGFEVEFEFSMILTIGDDELVHHWKAFFDASGEVAMFRSDVDARLLAAVSAGDRREVTAMLREGGNPDHRDPDTGLTILQTAAGRGDAETLRLLIAAGGDVYGTDSRAGTTALHKAVQRGDLESVRVLVEAGAFVDAVAPTTGHTPLMDALWFKWPEIVGYLLDRGAGLGLHTHYGFSLQEHFDYELNVNVLGKDRLLRAEELLKERRREDERLIAEQRVMAAVISGDTARVRSLIATGADLEARFPVVNGFNDRHTPLLVASRDGHTQIVQALVAAGADVNATEPTFGASPLHKAVYNGHADITRLLVGAPGIDLDYQGATNGYTALHDALWHGYEDCARVLLSAGARTDLRGHDDKTALDIARETFGDEHALVRQIAGQSA</sequence>
<proteinExistence type="predicted"/>
<accession>A0A1W7D0M7</accession>
<dbReference type="PANTHER" id="PTHR24201:SF14">
    <property type="entry name" value="CYCLIN-DEPENDENT KINASE 4 INHIBITOR C-LIKE"/>
    <property type="match status" value="1"/>
</dbReference>
<dbReference type="PROSITE" id="PS50088">
    <property type="entry name" value="ANK_REPEAT"/>
    <property type="match status" value="5"/>
</dbReference>
<dbReference type="SUPFAM" id="SSF54427">
    <property type="entry name" value="NTF2-like"/>
    <property type="match status" value="1"/>
</dbReference>